<evidence type="ECO:0000313" key="1">
    <source>
        <dbReference type="EMBL" id="VUZ39725.1"/>
    </source>
</evidence>
<dbReference type="AlphaFoldDB" id="A0A564XXH3"/>
<dbReference type="Proteomes" id="UP000321570">
    <property type="component" value="Unassembled WGS sequence"/>
</dbReference>
<protein>
    <submittedName>
        <fullName evidence="1">Uncharacterized protein</fullName>
    </submittedName>
</protein>
<reference evidence="1 2" key="1">
    <citation type="submission" date="2019-07" db="EMBL/GenBank/DDBJ databases">
        <authorList>
            <person name="Jastrzebski P J."/>
            <person name="Paukszto L."/>
            <person name="Jastrzebski P J."/>
        </authorList>
    </citation>
    <scope>NUCLEOTIDE SEQUENCE [LARGE SCALE GENOMIC DNA]</scope>
    <source>
        <strain evidence="1 2">WMS-il1</strain>
    </source>
</reference>
<sequence length="67" mass="7299">MVPISTSISPQIPSPTTELQTINHKLQRSSSPKATLSKKFNTCILLAVNDKSKSRMEQSPNEATTDA</sequence>
<keyword evidence="2" id="KW-1185">Reference proteome</keyword>
<accession>A0A564XXH3</accession>
<organism evidence="1 2">
    <name type="scientific">Hymenolepis diminuta</name>
    <name type="common">Rat tapeworm</name>
    <dbReference type="NCBI Taxonomy" id="6216"/>
    <lineage>
        <taxon>Eukaryota</taxon>
        <taxon>Metazoa</taxon>
        <taxon>Spiralia</taxon>
        <taxon>Lophotrochozoa</taxon>
        <taxon>Platyhelminthes</taxon>
        <taxon>Cestoda</taxon>
        <taxon>Eucestoda</taxon>
        <taxon>Cyclophyllidea</taxon>
        <taxon>Hymenolepididae</taxon>
        <taxon>Hymenolepis</taxon>
    </lineage>
</organism>
<evidence type="ECO:0000313" key="2">
    <source>
        <dbReference type="Proteomes" id="UP000321570"/>
    </source>
</evidence>
<name>A0A564XXH3_HYMDI</name>
<dbReference type="EMBL" id="CABIJS010000022">
    <property type="protein sequence ID" value="VUZ39725.1"/>
    <property type="molecule type" value="Genomic_DNA"/>
</dbReference>
<gene>
    <name evidence="1" type="ORF">WMSIL1_LOCUS945</name>
</gene>
<proteinExistence type="predicted"/>